<dbReference type="Gene3D" id="2.60.120.330">
    <property type="entry name" value="B-lactam Antibiotic, Isopenicillin N Synthase, Chain"/>
    <property type="match status" value="2"/>
</dbReference>
<dbReference type="PANTHER" id="PTHR47991">
    <property type="entry name" value="OXOGLUTARATE/IRON-DEPENDENT DIOXYGENASE"/>
    <property type="match status" value="1"/>
</dbReference>
<comment type="similarity">
    <text evidence="1 4">Belongs to the iron/ascorbate-dependent oxidoreductase family.</text>
</comment>
<dbReference type="Pfam" id="PF03171">
    <property type="entry name" value="2OG-FeII_Oxy"/>
    <property type="match status" value="1"/>
</dbReference>
<dbReference type="InterPro" id="IPR044861">
    <property type="entry name" value="IPNS-like_FE2OG_OXY"/>
</dbReference>
<dbReference type="STRING" id="133383.A0A1R0GUQ1"/>
<dbReference type="GO" id="GO:0016491">
    <property type="term" value="F:oxidoreductase activity"/>
    <property type="evidence" value="ECO:0007669"/>
    <property type="project" value="UniProtKB-KW"/>
</dbReference>
<dbReference type="Proteomes" id="UP000187455">
    <property type="component" value="Unassembled WGS sequence"/>
</dbReference>
<keyword evidence="2 4" id="KW-0479">Metal-binding</keyword>
<keyword evidence="4" id="KW-0560">Oxidoreductase</keyword>
<comment type="caution">
    <text evidence="6">The sequence shown here is derived from an EMBL/GenBank/DDBJ whole genome shotgun (WGS) entry which is preliminary data.</text>
</comment>
<accession>A0A1R0GUQ1</accession>
<dbReference type="Pfam" id="PF14226">
    <property type="entry name" value="DIOX_N"/>
    <property type="match status" value="1"/>
</dbReference>
<dbReference type="AlphaFoldDB" id="A0A1R0GUQ1"/>
<evidence type="ECO:0000256" key="3">
    <source>
        <dbReference type="ARBA" id="ARBA00023004"/>
    </source>
</evidence>
<proteinExistence type="inferred from homology"/>
<dbReference type="PROSITE" id="PS51471">
    <property type="entry name" value="FE2OG_OXY"/>
    <property type="match status" value="1"/>
</dbReference>
<reference evidence="6 7" key="1">
    <citation type="journal article" date="2016" name="Mol. Biol. Evol.">
        <title>Genome-Wide Survey of Gut Fungi (Harpellales) Reveals the First Horizontally Transferred Ubiquitin Gene from a Mosquito Host.</title>
        <authorList>
            <person name="Wang Y."/>
            <person name="White M.M."/>
            <person name="Kvist S."/>
            <person name="Moncalvo J.M."/>
        </authorList>
    </citation>
    <scope>NUCLEOTIDE SEQUENCE [LARGE SCALE GENOMIC DNA]</scope>
    <source>
        <strain evidence="6 7">ALG-7-W6</strain>
    </source>
</reference>
<name>A0A1R0GUQ1_9FUNG</name>
<organism evidence="6 7">
    <name type="scientific">Smittium mucronatum</name>
    <dbReference type="NCBI Taxonomy" id="133383"/>
    <lineage>
        <taxon>Eukaryota</taxon>
        <taxon>Fungi</taxon>
        <taxon>Fungi incertae sedis</taxon>
        <taxon>Zoopagomycota</taxon>
        <taxon>Kickxellomycotina</taxon>
        <taxon>Harpellomycetes</taxon>
        <taxon>Harpellales</taxon>
        <taxon>Legeriomycetaceae</taxon>
        <taxon>Smittium</taxon>
    </lineage>
</organism>
<dbReference type="InterPro" id="IPR027443">
    <property type="entry name" value="IPNS-like_sf"/>
</dbReference>
<dbReference type="InterPro" id="IPR050295">
    <property type="entry name" value="Plant_2OG-oxidoreductases"/>
</dbReference>
<dbReference type="GO" id="GO:0046872">
    <property type="term" value="F:metal ion binding"/>
    <property type="evidence" value="ECO:0007669"/>
    <property type="project" value="UniProtKB-KW"/>
</dbReference>
<dbReference type="EMBL" id="LSSL01003342">
    <property type="protein sequence ID" value="OLY80591.1"/>
    <property type="molecule type" value="Genomic_DNA"/>
</dbReference>
<dbReference type="InterPro" id="IPR026992">
    <property type="entry name" value="DIOX_N"/>
</dbReference>
<evidence type="ECO:0000313" key="6">
    <source>
        <dbReference type="EMBL" id="OLY80591.1"/>
    </source>
</evidence>
<dbReference type="InterPro" id="IPR005123">
    <property type="entry name" value="Oxoglu/Fe-dep_dioxygenase_dom"/>
</dbReference>
<dbReference type="SUPFAM" id="SSF51197">
    <property type="entry name" value="Clavaminate synthase-like"/>
    <property type="match status" value="1"/>
</dbReference>
<dbReference type="OrthoDB" id="627829at2759"/>
<keyword evidence="3 4" id="KW-0408">Iron</keyword>
<evidence type="ECO:0000256" key="2">
    <source>
        <dbReference type="ARBA" id="ARBA00022723"/>
    </source>
</evidence>
<evidence type="ECO:0000259" key="5">
    <source>
        <dbReference type="PROSITE" id="PS51471"/>
    </source>
</evidence>
<feature type="domain" description="Fe2OG dioxygenase" evidence="5">
    <location>
        <begin position="100"/>
        <end position="207"/>
    </location>
</feature>
<evidence type="ECO:0000256" key="1">
    <source>
        <dbReference type="ARBA" id="ARBA00008056"/>
    </source>
</evidence>
<evidence type="ECO:0000313" key="7">
    <source>
        <dbReference type="Proteomes" id="UP000187455"/>
    </source>
</evidence>
<keyword evidence="7" id="KW-1185">Reference proteome</keyword>
<evidence type="ECO:0000256" key="4">
    <source>
        <dbReference type="RuleBase" id="RU003682"/>
    </source>
</evidence>
<gene>
    <name evidence="6" type="ORF">AYI68_g5304</name>
</gene>
<sequence>MTNSSDFTIIPVLDLNLLQSGNQDQLLDELRSALLDVGFFYVKNHGVAQWPSDEAVPGFRQTYIQLLASYKKLALQLIELIALSLGLPKDTLYQYFEKDQQNRAKVIKYPSVNELDPNDGNQGVGPHKDGAFLLTILYQANDLPGLQVQNHSGEWIDASPIPETFVINIGTGLEMLTGGLAVATTHRVLNPPPGRGPRYSIPYFFSFRLDKPFKPLELPEKFKLLEPKEAVSDAFYEEKESFMNNLSSVFLRNRITSHPDVGFKHYPKLAQEYGVDANTKF</sequence>
<protein>
    <submittedName>
        <fullName evidence="6">Putative iron/ascorbate oxidoreductase</fullName>
    </submittedName>
</protein>